<reference evidence="1 2" key="1">
    <citation type="submission" date="2019-03" db="EMBL/GenBank/DDBJ databases">
        <title>Single cell metagenomics reveals metabolic interactions within the superorganism composed of flagellate Streblomastix strix and complex community of Bacteroidetes bacteria on its surface.</title>
        <authorList>
            <person name="Treitli S.C."/>
            <person name="Kolisko M."/>
            <person name="Husnik F."/>
            <person name="Keeling P."/>
            <person name="Hampl V."/>
        </authorList>
    </citation>
    <scope>NUCLEOTIDE SEQUENCE [LARGE SCALE GENOMIC DNA]</scope>
    <source>
        <strain evidence="1">ST1C</strain>
    </source>
</reference>
<evidence type="ECO:0000313" key="2">
    <source>
        <dbReference type="Proteomes" id="UP000324800"/>
    </source>
</evidence>
<dbReference type="EMBL" id="SNRW01016609">
    <property type="protein sequence ID" value="KAA6369186.1"/>
    <property type="molecule type" value="Genomic_DNA"/>
</dbReference>
<protein>
    <recommendedName>
        <fullName evidence="3">Reverse transcriptase domain-containing protein</fullName>
    </recommendedName>
</protein>
<dbReference type="OrthoDB" id="6932368at2759"/>
<dbReference type="Proteomes" id="UP000324800">
    <property type="component" value="Unassembled WGS sequence"/>
</dbReference>
<sequence>MLRDSEGRTREMAKDHKLFHPKQVLRATHFIMEDMTTVRQIIQDKDFMIKIDLEIEFHHIPVDPAF</sequence>
<name>A0A5J4UEJ7_9EUKA</name>
<accession>A0A5J4UEJ7</accession>
<evidence type="ECO:0008006" key="3">
    <source>
        <dbReference type="Google" id="ProtNLM"/>
    </source>
</evidence>
<gene>
    <name evidence="1" type="ORF">EZS28_035287</name>
</gene>
<proteinExistence type="predicted"/>
<evidence type="ECO:0000313" key="1">
    <source>
        <dbReference type="EMBL" id="KAA6369186.1"/>
    </source>
</evidence>
<comment type="caution">
    <text evidence="1">The sequence shown here is derived from an EMBL/GenBank/DDBJ whole genome shotgun (WGS) entry which is preliminary data.</text>
</comment>
<organism evidence="1 2">
    <name type="scientific">Streblomastix strix</name>
    <dbReference type="NCBI Taxonomy" id="222440"/>
    <lineage>
        <taxon>Eukaryota</taxon>
        <taxon>Metamonada</taxon>
        <taxon>Preaxostyla</taxon>
        <taxon>Oxymonadida</taxon>
        <taxon>Streblomastigidae</taxon>
        <taxon>Streblomastix</taxon>
    </lineage>
</organism>
<dbReference type="AlphaFoldDB" id="A0A5J4UEJ7"/>